<keyword evidence="7" id="KW-0255">Endonuclease</keyword>
<dbReference type="AlphaFoldDB" id="A0A174E2Z7"/>
<evidence type="ECO:0000256" key="2">
    <source>
        <dbReference type="ARBA" id="ARBA00005700"/>
    </source>
</evidence>
<dbReference type="EMBL" id="CYYY01000022">
    <property type="protein sequence ID" value="CUO30856.1"/>
    <property type="molecule type" value="Genomic_DNA"/>
</dbReference>
<comment type="cofactor">
    <cofactor evidence="1">
        <name>a divalent metal cation</name>
        <dbReference type="ChEBI" id="CHEBI:60240"/>
    </cofactor>
</comment>
<dbReference type="Pfam" id="PF20824">
    <property type="entry name" value="Cmr2_hel_dom2"/>
    <property type="match status" value="1"/>
</dbReference>
<evidence type="ECO:0000259" key="13">
    <source>
        <dbReference type="PROSITE" id="PS50887"/>
    </source>
</evidence>
<dbReference type="GO" id="GO:0051607">
    <property type="term" value="P:defense response to virus"/>
    <property type="evidence" value="ECO:0007669"/>
    <property type="project" value="UniProtKB-KW"/>
</dbReference>
<feature type="domain" description="GGDEF" evidence="13">
    <location>
        <begin position="506"/>
        <end position="648"/>
    </location>
</feature>
<organism evidence="14 15">
    <name type="scientific">Dorea longicatena</name>
    <dbReference type="NCBI Taxonomy" id="88431"/>
    <lineage>
        <taxon>Bacteria</taxon>
        <taxon>Bacillati</taxon>
        <taxon>Bacillota</taxon>
        <taxon>Clostridia</taxon>
        <taxon>Lachnospirales</taxon>
        <taxon>Lachnospiraceae</taxon>
        <taxon>Dorea</taxon>
    </lineage>
</organism>
<reference evidence="14 15" key="1">
    <citation type="submission" date="2015-09" db="EMBL/GenBank/DDBJ databases">
        <authorList>
            <consortium name="Pathogen Informatics"/>
        </authorList>
    </citation>
    <scope>NUCLEOTIDE SEQUENCE [LARGE SCALE GENOMIC DNA]</scope>
    <source>
        <strain evidence="14 15">2789STDY5608866</strain>
    </source>
</reference>
<evidence type="ECO:0000256" key="3">
    <source>
        <dbReference type="ARBA" id="ARBA00014333"/>
    </source>
</evidence>
<keyword evidence="6" id="KW-0547">Nucleotide-binding</keyword>
<proteinExistence type="inferred from homology"/>
<dbReference type="GO" id="GO:0004519">
    <property type="term" value="F:endonuclease activity"/>
    <property type="evidence" value="ECO:0007669"/>
    <property type="project" value="UniProtKB-KW"/>
</dbReference>
<evidence type="ECO:0000256" key="10">
    <source>
        <dbReference type="ARBA" id="ARBA00022840"/>
    </source>
</evidence>
<dbReference type="InterPro" id="IPR000160">
    <property type="entry name" value="GGDEF_dom"/>
</dbReference>
<comment type="similarity">
    <text evidence="2">Belongs to the CRISPR-associated Cas10/Csm1 family.</text>
</comment>
<evidence type="ECO:0000313" key="14">
    <source>
        <dbReference type="EMBL" id="CUO30856.1"/>
    </source>
</evidence>
<dbReference type="SUPFAM" id="SSF109604">
    <property type="entry name" value="HD-domain/PDEase-like"/>
    <property type="match status" value="1"/>
</dbReference>
<evidence type="ECO:0000256" key="6">
    <source>
        <dbReference type="ARBA" id="ARBA00022741"/>
    </source>
</evidence>
<dbReference type="InterPro" id="IPR006674">
    <property type="entry name" value="HD_domain"/>
</dbReference>
<evidence type="ECO:0000256" key="9">
    <source>
        <dbReference type="ARBA" id="ARBA00022839"/>
    </source>
</evidence>
<evidence type="ECO:0000256" key="1">
    <source>
        <dbReference type="ARBA" id="ARBA00001968"/>
    </source>
</evidence>
<keyword evidence="10" id="KW-0067">ATP-binding</keyword>
<evidence type="ECO:0000256" key="11">
    <source>
        <dbReference type="ARBA" id="ARBA00023118"/>
    </source>
</evidence>
<dbReference type="InterPro" id="IPR054767">
    <property type="entry name" value="Cas10-Cmr2_palm2"/>
</dbReference>
<keyword evidence="11" id="KW-0051">Antiviral defense</keyword>
<evidence type="ECO:0000313" key="15">
    <source>
        <dbReference type="Proteomes" id="UP000095439"/>
    </source>
</evidence>
<evidence type="ECO:0000256" key="12">
    <source>
        <dbReference type="ARBA" id="ARBA00032922"/>
    </source>
</evidence>
<dbReference type="InterPro" id="IPR048693">
    <property type="entry name" value="Cmr2-like_C"/>
</dbReference>
<gene>
    <name evidence="14" type="ORF">ERS852423_02862</name>
</gene>
<dbReference type="GO" id="GO:0005524">
    <property type="term" value="F:ATP binding"/>
    <property type="evidence" value="ECO:0007669"/>
    <property type="project" value="UniProtKB-KW"/>
</dbReference>
<dbReference type="InterPro" id="IPR052117">
    <property type="entry name" value="Cas10/Csm1_subtype-III-A"/>
</dbReference>
<dbReference type="Proteomes" id="UP000095439">
    <property type="component" value="Unassembled WGS sequence"/>
</dbReference>
<name>A0A174E2Z7_9FIRM</name>
<dbReference type="PANTHER" id="PTHR36528:SF1">
    <property type="entry name" value="CRISPR SYSTEM SINGLE-STRAND-SPECIFIC DEOXYRIBONUCLEASE CAS10_CSM1 (SUBTYPE III-A)"/>
    <property type="match status" value="1"/>
</dbReference>
<dbReference type="RefSeq" id="WP_055182479.1">
    <property type="nucleotide sequence ID" value="NZ_CABIWY010000022.1"/>
</dbReference>
<keyword evidence="8" id="KW-0378">Hydrolase</keyword>
<evidence type="ECO:0000256" key="5">
    <source>
        <dbReference type="ARBA" id="ARBA00022722"/>
    </source>
</evidence>
<accession>A0A174E2Z7</accession>
<dbReference type="NCBIfam" id="TIGR02578">
    <property type="entry name" value="cas_TM1811_Csm1"/>
    <property type="match status" value="1"/>
</dbReference>
<protein>
    <recommendedName>
        <fullName evidence="3">CRISPR system single-strand-specific deoxyribonuclease Cas10/Csm1 (subtype III-A)</fullName>
    </recommendedName>
    <alternativeName>
        <fullName evidence="12">Cyclic oligoadenylate synthase</fullName>
    </alternativeName>
</protein>
<evidence type="ECO:0000256" key="8">
    <source>
        <dbReference type="ARBA" id="ARBA00022801"/>
    </source>
</evidence>
<keyword evidence="5" id="KW-0540">Nuclease</keyword>
<evidence type="ECO:0000256" key="4">
    <source>
        <dbReference type="ARBA" id="ARBA00022679"/>
    </source>
</evidence>
<dbReference type="Pfam" id="PF22335">
    <property type="entry name" value="Cas10-Cmr2_palm2"/>
    <property type="match status" value="1"/>
</dbReference>
<dbReference type="Gene3D" id="1.10.3210.10">
    <property type="entry name" value="Hypothetical protein af1432"/>
    <property type="match status" value="1"/>
</dbReference>
<keyword evidence="9" id="KW-0269">Exonuclease</keyword>
<dbReference type="InterPro" id="IPR043128">
    <property type="entry name" value="Rev_trsase/Diguanyl_cyclase"/>
</dbReference>
<dbReference type="InterPro" id="IPR041062">
    <property type="entry name" value="Csm1_B"/>
</dbReference>
<evidence type="ECO:0000256" key="7">
    <source>
        <dbReference type="ARBA" id="ARBA00022759"/>
    </source>
</evidence>
<sequence>MLTDNQIKLIVGSLLHDIGKVVYRSGDGRNHSQSGYEYLKNEADIHDVKILNCVRYHHGVYLKNARIPEDDVAYITYFSDNVAAFSDRRAAENPEDGFDKTMPLDSVFNILNGNKGNGHYAMQVLDVKKGINYPTETPVKMDDYFYKTVIHNITENLKGITFDEEYLNSLLLVLEANLSYIPSSTSRRELADISLYDHMKMTAAVASCVEQYLEERSENNYRKYLLENAKQAYDEKMFLLYSMDISGIQKFIYTIADKGALKGLRARSFYLEIMMEHLVDELLMQLSLSRANLIYTGGGHSYILLPNTKHVRESLERYEQEINHWFIEKFDIALYMASSYAMASANDLRNVPEGSYSELYLKMSKRISEKKGHRYNGDMIRFMNHRNKDGERECKVCRRTGQLIDDKCPICRALENVSGSIMKKEKRHFTVVCEALENSLPLPQNKYLIVDTKESLLKNMEKDTYVRCYTKNDIYTGKHMMTKIWVGDYTTGDTFEQFAEQADGIKRIGVLRADVDNLGTTFVYGFQRKNGDGKYATLSRAATLSRQLSLFFKCYINELLEKEERKVTIVYSGGDDVFLVGAWNDVIAACVDLKNALERFTEGTLTISGGIGIYPSKYPVNIMAKEVERLEDNSKNMDGKNAITIFDENHGYPWDEFENKVLNEKLSAIKEYFAEEDERGMAFLYHLVDLLRNTEEKINTARYVYLLSRMEPEKDENGKRENYRKFSKKMYEWSKDECDRKQLITAIYLYVYLNRERGEQTDETDRR</sequence>
<keyword evidence="4" id="KW-0808">Transferase</keyword>
<dbReference type="GO" id="GO:0004527">
    <property type="term" value="F:exonuclease activity"/>
    <property type="evidence" value="ECO:0007669"/>
    <property type="project" value="UniProtKB-KW"/>
</dbReference>
<dbReference type="Pfam" id="PF01966">
    <property type="entry name" value="HD"/>
    <property type="match status" value="1"/>
</dbReference>
<dbReference type="PANTHER" id="PTHR36528">
    <property type="entry name" value="CRISPR SYSTEM SINGLE-STRAND-SPECIFIC DEOXYRIBONUCLEASE CAS10/CSM1 (SUBTYPE III-A)"/>
    <property type="match status" value="1"/>
</dbReference>
<dbReference type="Gene3D" id="3.30.70.270">
    <property type="match status" value="1"/>
</dbReference>
<dbReference type="InterPro" id="IPR013408">
    <property type="entry name" value="Cas10/Csm1"/>
</dbReference>
<dbReference type="PROSITE" id="PS50887">
    <property type="entry name" value="GGDEF"/>
    <property type="match status" value="1"/>
</dbReference>
<dbReference type="GO" id="GO:0016740">
    <property type="term" value="F:transferase activity"/>
    <property type="evidence" value="ECO:0007669"/>
    <property type="project" value="UniProtKB-KW"/>
</dbReference>
<dbReference type="Pfam" id="PF18211">
    <property type="entry name" value="Csm1_B"/>
    <property type="match status" value="1"/>
</dbReference>
<dbReference type="CDD" id="cd09680">
    <property type="entry name" value="Cas10_III"/>
    <property type="match status" value="1"/>
</dbReference>